<dbReference type="Proteomes" id="UP000485058">
    <property type="component" value="Unassembled WGS sequence"/>
</dbReference>
<dbReference type="AlphaFoldDB" id="A0A699Z5Z2"/>
<accession>A0A699Z5Z2</accession>
<evidence type="ECO:0000256" key="1">
    <source>
        <dbReference type="SAM" id="MobiDB-lite"/>
    </source>
</evidence>
<protein>
    <submittedName>
        <fullName evidence="2">Uncharacterized protein</fullName>
    </submittedName>
</protein>
<evidence type="ECO:0000313" key="2">
    <source>
        <dbReference type="EMBL" id="GFH14529.1"/>
    </source>
</evidence>
<comment type="caution">
    <text evidence="2">The sequence shown here is derived from an EMBL/GenBank/DDBJ whole genome shotgun (WGS) entry which is preliminary data.</text>
</comment>
<organism evidence="2 3">
    <name type="scientific">Haematococcus lacustris</name>
    <name type="common">Green alga</name>
    <name type="synonym">Haematococcus pluvialis</name>
    <dbReference type="NCBI Taxonomy" id="44745"/>
    <lineage>
        <taxon>Eukaryota</taxon>
        <taxon>Viridiplantae</taxon>
        <taxon>Chlorophyta</taxon>
        <taxon>core chlorophytes</taxon>
        <taxon>Chlorophyceae</taxon>
        <taxon>CS clade</taxon>
        <taxon>Chlamydomonadales</taxon>
        <taxon>Haematococcaceae</taxon>
        <taxon>Haematococcus</taxon>
    </lineage>
</organism>
<sequence length="232" mass="24743">MSESVYRAAVLRRVGHSVGQQEIWCWSTGEGGGYGFGEPQIYSSPALLPYIPRLRLGIAGREVEWMPSQEAVLYRGGMLRSLVTLAGLGILVYKLAPLGSLHDNLFGADQGPGDYSLMCPATAGAPPQAGSSAGASSPFAAPARKKHPPLTWKQCIKAGGLQAGARFRVVWVGILTSRANRLGGPPTGPSANVFALPDSQTSKQLPTTQPRMLDQHDEMLHQRALDREDAAV</sequence>
<evidence type="ECO:0000313" key="3">
    <source>
        <dbReference type="Proteomes" id="UP000485058"/>
    </source>
</evidence>
<name>A0A699Z5Z2_HAELA</name>
<dbReference type="EMBL" id="BLLF01000737">
    <property type="protein sequence ID" value="GFH14529.1"/>
    <property type="molecule type" value="Genomic_DNA"/>
</dbReference>
<proteinExistence type="predicted"/>
<feature type="region of interest" description="Disordered" evidence="1">
    <location>
        <begin position="181"/>
        <end position="207"/>
    </location>
</feature>
<feature type="compositionally biased region" description="Polar residues" evidence="1">
    <location>
        <begin position="198"/>
        <end position="207"/>
    </location>
</feature>
<gene>
    <name evidence="2" type="ORF">HaLaN_10600</name>
</gene>
<reference evidence="2 3" key="1">
    <citation type="submission" date="2020-02" db="EMBL/GenBank/DDBJ databases">
        <title>Draft genome sequence of Haematococcus lacustris strain NIES-144.</title>
        <authorList>
            <person name="Morimoto D."/>
            <person name="Nakagawa S."/>
            <person name="Yoshida T."/>
            <person name="Sawayama S."/>
        </authorList>
    </citation>
    <scope>NUCLEOTIDE SEQUENCE [LARGE SCALE GENOMIC DNA]</scope>
    <source>
        <strain evidence="2 3">NIES-144</strain>
    </source>
</reference>
<feature type="region of interest" description="Disordered" evidence="1">
    <location>
        <begin position="126"/>
        <end position="145"/>
    </location>
</feature>
<feature type="compositionally biased region" description="Low complexity" evidence="1">
    <location>
        <begin position="126"/>
        <end position="142"/>
    </location>
</feature>
<keyword evidence="3" id="KW-1185">Reference proteome</keyword>